<name>A0A679GNR2_9GAMM</name>
<sequence>MRAGLFLALLLSAPSLWAAAPVEELRLVAEYPVVGMDGGNLSGLAVCGKALQSVSDRVDDRLFVLEPVDGVLQARAEAFEAPPPPPSGLPWGVRTRTWFMNLFRGNELDLEGITCDAAGNRYLLSEAHAAVLQVRPDGTADWLRLPDSLVRQARASGMLLHFNALLEGIAIDPAGERLWLAAERERRGLMVVHRKQSTWSCSGGCVIFSEAGEDTPPPTLGRAVPMAKDFADLSLYKGKLFTLERHAHKVCRRDPAKGLVERCWSFAAEALTEPRRYDVDWGMAEALVVDADGAWIGVDNGSSVRADGESRPIVWRFAKPTGGWEAP</sequence>
<gene>
    <name evidence="3" type="ORF">PtoMrB4_50890</name>
</gene>
<evidence type="ECO:0000259" key="2">
    <source>
        <dbReference type="Pfam" id="PF13449"/>
    </source>
</evidence>
<feature type="signal peptide" evidence="1">
    <location>
        <begin position="1"/>
        <end position="18"/>
    </location>
</feature>
<organism evidence="3 4">
    <name type="scientific">Metapseudomonas otitidis</name>
    <dbReference type="NCBI Taxonomy" id="319939"/>
    <lineage>
        <taxon>Bacteria</taxon>
        <taxon>Pseudomonadati</taxon>
        <taxon>Pseudomonadota</taxon>
        <taxon>Gammaproteobacteria</taxon>
        <taxon>Pseudomonadales</taxon>
        <taxon>Pseudomonadaceae</taxon>
        <taxon>Metapseudomonas</taxon>
    </lineage>
</organism>
<evidence type="ECO:0000313" key="3">
    <source>
        <dbReference type="EMBL" id="BCA31112.1"/>
    </source>
</evidence>
<reference evidence="3 4" key="1">
    <citation type="journal article" date="2020" name="Microbiol. Resour. Announc.">
        <title>Complete genome sequence of Pseudomonas otitidis strain MrB4, isolated from Lake Biwa in Japan.</title>
        <authorList>
            <person name="Miyazaki K."/>
            <person name="Hase E."/>
            <person name="Maruya T."/>
        </authorList>
    </citation>
    <scope>NUCLEOTIDE SEQUENCE [LARGE SCALE GENOMIC DNA]</scope>
    <source>
        <strain evidence="3 4">MrB4</strain>
    </source>
</reference>
<proteinExistence type="predicted"/>
<feature type="domain" description="Phytase-like" evidence="2">
    <location>
        <begin position="102"/>
        <end position="187"/>
    </location>
</feature>
<dbReference type="GeneID" id="57400320"/>
<dbReference type="InterPro" id="IPR027372">
    <property type="entry name" value="Phytase-like_dom"/>
</dbReference>
<dbReference type="Proteomes" id="UP000501237">
    <property type="component" value="Chromosome"/>
</dbReference>
<dbReference type="KEGG" id="poj:PtoMrB4_50890"/>
<dbReference type="AlphaFoldDB" id="A0A679GNR2"/>
<evidence type="ECO:0000256" key="1">
    <source>
        <dbReference type="SAM" id="SignalP"/>
    </source>
</evidence>
<accession>A0A679GNR2</accession>
<dbReference type="EMBL" id="AP022642">
    <property type="protein sequence ID" value="BCA31112.1"/>
    <property type="molecule type" value="Genomic_DNA"/>
</dbReference>
<dbReference type="Pfam" id="PF13449">
    <property type="entry name" value="Phytase-like"/>
    <property type="match status" value="1"/>
</dbReference>
<dbReference type="RefSeq" id="WP_172434795.1">
    <property type="nucleotide sequence ID" value="NZ_AP022642.1"/>
</dbReference>
<protein>
    <recommendedName>
        <fullName evidence="2">Phytase-like domain-containing protein</fullName>
    </recommendedName>
</protein>
<evidence type="ECO:0000313" key="4">
    <source>
        <dbReference type="Proteomes" id="UP000501237"/>
    </source>
</evidence>
<keyword evidence="1" id="KW-0732">Signal</keyword>
<feature type="chain" id="PRO_5025582796" description="Phytase-like domain-containing protein" evidence="1">
    <location>
        <begin position="19"/>
        <end position="327"/>
    </location>
</feature>
<dbReference type="SUPFAM" id="SSF101898">
    <property type="entry name" value="NHL repeat"/>
    <property type="match status" value="1"/>
</dbReference>